<keyword evidence="2" id="KW-1185">Reference proteome</keyword>
<dbReference type="EMBL" id="FAOZ01000001">
    <property type="protein sequence ID" value="CUU53691.1"/>
    <property type="molecule type" value="Genomic_DNA"/>
</dbReference>
<evidence type="ECO:0000313" key="1">
    <source>
        <dbReference type="EMBL" id="CUU53691.1"/>
    </source>
</evidence>
<organism evidence="1 2">
    <name type="scientific">Parafrankia irregularis</name>
    <dbReference type="NCBI Taxonomy" id="795642"/>
    <lineage>
        <taxon>Bacteria</taxon>
        <taxon>Bacillati</taxon>
        <taxon>Actinomycetota</taxon>
        <taxon>Actinomycetes</taxon>
        <taxon>Frankiales</taxon>
        <taxon>Frankiaceae</taxon>
        <taxon>Parafrankia</taxon>
    </lineage>
</organism>
<evidence type="ECO:0000313" key="2">
    <source>
        <dbReference type="Proteomes" id="UP000198802"/>
    </source>
</evidence>
<dbReference type="RefSeq" id="WP_091270559.1">
    <property type="nucleotide sequence ID" value="NZ_FAOZ01000001.1"/>
</dbReference>
<dbReference type="Proteomes" id="UP000198802">
    <property type="component" value="Unassembled WGS sequence"/>
</dbReference>
<gene>
    <name evidence="1" type="ORF">Ga0074812_101189</name>
</gene>
<reference evidence="2" key="1">
    <citation type="submission" date="2015-11" db="EMBL/GenBank/DDBJ databases">
        <authorList>
            <person name="Varghese N."/>
        </authorList>
    </citation>
    <scope>NUCLEOTIDE SEQUENCE [LARGE SCALE GENOMIC DNA]</scope>
    <source>
        <strain evidence="2">DSM 45899</strain>
    </source>
</reference>
<accession>A0A0S4QDR3</accession>
<sequence>MPLSGLAWQTLPDAGALALVDTSSRRAAALARPHPRELPMIDVVDIERLVVAWLSVQTRFAAEQQLVERVEDDPHRTMTALSWLLAMWTVTIHLRTGRPPAAVVAAMTYRQVWRSPEAPESERVWETLTDRIRLGTLAALTSDAGSAVEFRAKLDSPHGMAAVMLRHALGVMASLAEDMRMIGVDPQDMAGTLALYTIDPDGPTAPCFRPLA</sequence>
<dbReference type="AlphaFoldDB" id="A0A0S4QDR3"/>
<protein>
    <submittedName>
        <fullName evidence="1">Uncharacterized protein</fullName>
    </submittedName>
</protein>
<name>A0A0S4QDR3_9ACTN</name>
<proteinExistence type="predicted"/>